<dbReference type="Proteomes" id="UP000616779">
    <property type="component" value="Unassembled WGS sequence"/>
</dbReference>
<accession>A0ABX1Y402</accession>
<proteinExistence type="predicted"/>
<comment type="caution">
    <text evidence="1">The sequence shown here is derived from an EMBL/GenBank/DDBJ whole genome shotgun (WGS) entry which is preliminary data.</text>
</comment>
<keyword evidence="2" id="KW-1185">Reference proteome</keyword>
<sequence length="202" mass="24326">MLKEILSKDPSLFIEDAKNYFMNYQTKLITGTIFYSMYEYENLMQIYRTNKNQYSNLLEGFVSLWANSLIDVEEWHNYYEPSYEFANDVIKNFFLRDINEYTYHTGTTDSLSNYIDQSVQRRLDRVSRNRKKYPLIQYDQVYPSSIPGIYVNRIMVDERNYTFGIGSGVIQAEELWSYNYWAGYKQILLETEDEYMFFIESI</sequence>
<evidence type="ECO:0000313" key="2">
    <source>
        <dbReference type="Proteomes" id="UP000616779"/>
    </source>
</evidence>
<evidence type="ECO:0000313" key="1">
    <source>
        <dbReference type="EMBL" id="NOU75329.1"/>
    </source>
</evidence>
<dbReference type="EMBL" id="WHOA01000204">
    <property type="protein sequence ID" value="NOU75329.1"/>
    <property type="molecule type" value="Genomic_DNA"/>
</dbReference>
<dbReference type="RefSeq" id="WP_171646846.1">
    <property type="nucleotide sequence ID" value="NZ_WHOA01000204.1"/>
</dbReference>
<protein>
    <submittedName>
        <fullName evidence="1">Uncharacterized protein</fullName>
    </submittedName>
</protein>
<name>A0ABX1Y402_9BACL</name>
<organism evidence="1 2">
    <name type="scientific">Paenibacillus phytorum</name>
    <dbReference type="NCBI Taxonomy" id="2654977"/>
    <lineage>
        <taxon>Bacteria</taxon>
        <taxon>Bacillati</taxon>
        <taxon>Bacillota</taxon>
        <taxon>Bacilli</taxon>
        <taxon>Bacillales</taxon>
        <taxon>Paenibacillaceae</taxon>
        <taxon>Paenibacillus</taxon>
    </lineage>
</organism>
<reference evidence="1 2" key="1">
    <citation type="submission" date="2019-10" db="EMBL/GenBank/DDBJ databases">
        <title>Description of Paenibacillus terrestris sp. nov.</title>
        <authorList>
            <person name="Carlier A."/>
            <person name="Qi S."/>
        </authorList>
    </citation>
    <scope>NUCLEOTIDE SEQUENCE [LARGE SCALE GENOMIC DNA]</scope>
    <source>
        <strain evidence="1 2">LMG 31458</strain>
    </source>
</reference>
<gene>
    <name evidence="1" type="ORF">GC098_28755</name>
</gene>